<dbReference type="InterPro" id="IPR027417">
    <property type="entry name" value="P-loop_NTPase"/>
</dbReference>
<evidence type="ECO:0000256" key="4">
    <source>
        <dbReference type="ARBA" id="ARBA00023163"/>
    </source>
</evidence>
<dbReference type="SUPFAM" id="SSF55785">
    <property type="entry name" value="PYP-like sensor domain (PAS domain)"/>
    <property type="match status" value="1"/>
</dbReference>
<dbReference type="InterPro" id="IPR000644">
    <property type="entry name" value="CBS_dom"/>
</dbReference>
<dbReference type="SUPFAM" id="SSF46689">
    <property type="entry name" value="Homeodomain-like"/>
    <property type="match status" value="1"/>
</dbReference>
<dbReference type="PRINTS" id="PR01590">
    <property type="entry name" value="HTHFIS"/>
</dbReference>
<reference evidence="10" key="1">
    <citation type="journal article" date="2019" name="Int. J. Syst. Evol. Microbiol.">
        <title>The Global Catalogue of Microorganisms (GCM) 10K type strain sequencing project: providing services to taxonomists for standard genome sequencing and annotation.</title>
        <authorList>
            <consortium name="The Broad Institute Genomics Platform"/>
            <consortium name="The Broad Institute Genome Sequencing Center for Infectious Disease"/>
            <person name="Wu L."/>
            <person name="Ma J."/>
        </authorList>
    </citation>
    <scope>NUCLEOTIDE SEQUENCE [LARGE SCALE GENOMIC DNA]</scope>
    <source>
        <strain evidence="10">IBRC-M 10703</strain>
    </source>
</reference>
<keyword evidence="10" id="KW-1185">Reference proteome</keyword>
<dbReference type="PROSITE" id="PS50045">
    <property type="entry name" value="SIGMA54_INTERACT_4"/>
    <property type="match status" value="1"/>
</dbReference>
<proteinExistence type="predicted"/>
<dbReference type="Gene3D" id="3.10.580.10">
    <property type="entry name" value="CBS-domain"/>
    <property type="match status" value="1"/>
</dbReference>
<keyword evidence="4" id="KW-0804">Transcription</keyword>
<dbReference type="NCBIfam" id="TIGR00229">
    <property type="entry name" value="sensory_box"/>
    <property type="match status" value="1"/>
</dbReference>
<dbReference type="Pfam" id="PF25601">
    <property type="entry name" value="AAA_lid_14"/>
    <property type="match status" value="1"/>
</dbReference>
<dbReference type="InterPro" id="IPR035965">
    <property type="entry name" value="PAS-like_dom_sf"/>
</dbReference>
<dbReference type="InterPro" id="IPR002078">
    <property type="entry name" value="Sigma_54_int"/>
</dbReference>
<keyword evidence="1" id="KW-0547">Nucleotide-binding</keyword>
<dbReference type="Proteomes" id="UP001595772">
    <property type="component" value="Unassembled WGS sequence"/>
</dbReference>
<evidence type="ECO:0000256" key="1">
    <source>
        <dbReference type="ARBA" id="ARBA00022741"/>
    </source>
</evidence>
<dbReference type="Pfam" id="PF00989">
    <property type="entry name" value="PAS"/>
    <property type="match status" value="1"/>
</dbReference>
<dbReference type="InterPro" id="IPR009057">
    <property type="entry name" value="Homeodomain-like_sf"/>
</dbReference>
<dbReference type="PROSITE" id="PS51371">
    <property type="entry name" value="CBS"/>
    <property type="match status" value="1"/>
</dbReference>
<evidence type="ECO:0000256" key="5">
    <source>
        <dbReference type="PROSITE-ProRule" id="PRU00703"/>
    </source>
</evidence>
<accession>A0ABV8GVR1</accession>
<evidence type="ECO:0000259" key="7">
    <source>
        <dbReference type="PROSITE" id="PS50112"/>
    </source>
</evidence>
<dbReference type="Gene3D" id="1.10.10.60">
    <property type="entry name" value="Homeodomain-like"/>
    <property type="match status" value="1"/>
</dbReference>
<dbReference type="InterPro" id="IPR058031">
    <property type="entry name" value="AAA_lid_NorR"/>
</dbReference>
<evidence type="ECO:0000313" key="9">
    <source>
        <dbReference type="EMBL" id="MFC4022259.1"/>
    </source>
</evidence>
<dbReference type="InterPro" id="IPR013767">
    <property type="entry name" value="PAS_fold"/>
</dbReference>
<gene>
    <name evidence="9" type="ORF">ACFOUV_00345</name>
</gene>
<dbReference type="Gene3D" id="3.30.450.20">
    <property type="entry name" value="PAS domain"/>
    <property type="match status" value="1"/>
</dbReference>
<evidence type="ECO:0000256" key="3">
    <source>
        <dbReference type="ARBA" id="ARBA00023015"/>
    </source>
</evidence>
<keyword evidence="2" id="KW-0067">ATP-binding</keyword>
<keyword evidence="3" id="KW-0805">Transcription regulation</keyword>
<organism evidence="9 10">
    <name type="scientific">Oceanobacillus longus</name>
    <dbReference type="NCBI Taxonomy" id="930120"/>
    <lineage>
        <taxon>Bacteria</taxon>
        <taxon>Bacillati</taxon>
        <taxon>Bacillota</taxon>
        <taxon>Bacilli</taxon>
        <taxon>Bacillales</taxon>
        <taxon>Bacillaceae</taxon>
        <taxon>Oceanobacillus</taxon>
    </lineage>
</organism>
<dbReference type="Gene3D" id="1.10.8.60">
    <property type="match status" value="1"/>
</dbReference>
<evidence type="ECO:0000259" key="6">
    <source>
        <dbReference type="PROSITE" id="PS50045"/>
    </source>
</evidence>
<dbReference type="InterPro" id="IPR002197">
    <property type="entry name" value="HTH_Fis"/>
</dbReference>
<dbReference type="Pfam" id="PF00158">
    <property type="entry name" value="Sigma54_activat"/>
    <property type="match status" value="1"/>
</dbReference>
<evidence type="ECO:0000259" key="8">
    <source>
        <dbReference type="PROSITE" id="PS51371"/>
    </source>
</evidence>
<dbReference type="PANTHER" id="PTHR32071">
    <property type="entry name" value="TRANSCRIPTIONAL REGULATORY PROTEIN"/>
    <property type="match status" value="1"/>
</dbReference>
<dbReference type="SUPFAM" id="SSF52540">
    <property type="entry name" value="P-loop containing nucleoside triphosphate hydrolases"/>
    <property type="match status" value="1"/>
</dbReference>
<comment type="caution">
    <text evidence="9">The sequence shown here is derived from an EMBL/GenBank/DDBJ whole genome shotgun (WGS) entry which is preliminary data.</text>
</comment>
<dbReference type="Gene3D" id="3.40.50.300">
    <property type="entry name" value="P-loop containing nucleotide triphosphate hydrolases"/>
    <property type="match status" value="1"/>
</dbReference>
<evidence type="ECO:0000256" key="2">
    <source>
        <dbReference type="ARBA" id="ARBA00022840"/>
    </source>
</evidence>
<protein>
    <submittedName>
        <fullName evidence="9">Sigma 54-interacting transcriptional regulator</fullName>
    </submittedName>
</protein>
<dbReference type="PROSITE" id="PS00675">
    <property type="entry name" value="SIGMA54_INTERACT_1"/>
    <property type="match status" value="1"/>
</dbReference>
<evidence type="ECO:0000313" key="10">
    <source>
        <dbReference type="Proteomes" id="UP001595772"/>
    </source>
</evidence>
<dbReference type="SMART" id="SM00382">
    <property type="entry name" value="AAA"/>
    <property type="match status" value="1"/>
</dbReference>
<dbReference type="SMART" id="SM00091">
    <property type="entry name" value="PAS"/>
    <property type="match status" value="1"/>
</dbReference>
<keyword evidence="5" id="KW-0129">CBS domain</keyword>
<dbReference type="PROSITE" id="PS50112">
    <property type="entry name" value="PAS"/>
    <property type="match status" value="1"/>
</dbReference>
<name>A0ABV8GVR1_9BACI</name>
<dbReference type="RefSeq" id="WP_379494777.1">
    <property type="nucleotide sequence ID" value="NZ_JBHSAO010000001.1"/>
</dbReference>
<feature type="domain" description="PAS" evidence="7">
    <location>
        <begin position="144"/>
        <end position="189"/>
    </location>
</feature>
<dbReference type="Pfam" id="PF02954">
    <property type="entry name" value="HTH_8"/>
    <property type="match status" value="1"/>
</dbReference>
<dbReference type="Pfam" id="PF00571">
    <property type="entry name" value="CBS"/>
    <property type="match status" value="2"/>
</dbReference>
<feature type="domain" description="Sigma-54 factor interaction" evidence="6">
    <location>
        <begin position="286"/>
        <end position="516"/>
    </location>
</feature>
<dbReference type="CDD" id="cd00009">
    <property type="entry name" value="AAA"/>
    <property type="match status" value="1"/>
</dbReference>
<dbReference type="SUPFAM" id="SSF54631">
    <property type="entry name" value="CBS-domain pair"/>
    <property type="match status" value="1"/>
</dbReference>
<dbReference type="InterPro" id="IPR000014">
    <property type="entry name" value="PAS"/>
</dbReference>
<feature type="domain" description="CBS" evidence="8">
    <location>
        <begin position="21"/>
        <end position="78"/>
    </location>
</feature>
<sequence length="594" mass="67069">MLHGEIEELGTGKDICVQNWMITNPYSANSRDTIKDTAATMSNINVDCIPILGDSKNPIGILTCKMLLEAYIKGAQDETILQCMSKVDFYIVRPSDSILDIYELPYQYFLVVNDKHRLVGMLTRGEISKGLSAYIEELTQTFHTAEILDVILDSAYEGVAVVDKDSVLVEFNEAYSRFTGVDKKDAIGRPVQSVIDNTNLHNTVRTGMPERGAIQYIQGQPMVVHRIPLWRDGKLVGAIGMLIFEGVTELYRIYDRFLEKTVQNSATRKEEPLQNRSVRNMSIEQIIGSSEQIVNLKRVTRKVAKTDAPVLITGESGTGKEMFANGIHDLSHYNQGPFVSVNCSAIPEQLFESELFGYEEGAFTGAKKGGKPGKFELAESGTIFLDEIGEMPQLMQTKLLRVLQERKFERVGGVQKIQLKARVVTATNRNLTDMVNSGTFREDLYYRINVIELTIPPLRQRQKDIPLLISHYLTATCKKYEVKEKEFTGEALSALMGYEWYGNIRELANTLEKLVILTESNTIDSHHLPNYIKDMHANNLSPINQVRQEEHDKEKEIIIKVLEESGGNKSKAADKLGVHRTTLYKKLKKYELDN</sequence>
<dbReference type="InterPro" id="IPR003593">
    <property type="entry name" value="AAA+_ATPase"/>
</dbReference>
<dbReference type="InterPro" id="IPR025662">
    <property type="entry name" value="Sigma_54_int_dom_ATP-bd_1"/>
</dbReference>
<dbReference type="InterPro" id="IPR046342">
    <property type="entry name" value="CBS_dom_sf"/>
</dbReference>
<dbReference type="EMBL" id="JBHSAO010000001">
    <property type="protein sequence ID" value="MFC4022259.1"/>
    <property type="molecule type" value="Genomic_DNA"/>
</dbReference>